<dbReference type="AlphaFoldDB" id="A0A2V2NC69"/>
<evidence type="ECO:0000313" key="1">
    <source>
        <dbReference type="EMBL" id="PWR72903.1"/>
    </source>
</evidence>
<protein>
    <submittedName>
        <fullName evidence="1">Uncharacterized protein</fullName>
    </submittedName>
</protein>
<organism evidence="1 2">
    <name type="scientific">Methanospirillum stamsii</name>
    <dbReference type="NCBI Taxonomy" id="1277351"/>
    <lineage>
        <taxon>Archaea</taxon>
        <taxon>Methanobacteriati</taxon>
        <taxon>Methanobacteriota</taxon>
        <taxon>Stenosarchaea group</taxon>
        <taxon>Methanomicrobia</taxon>
        <taxon>Methanomicrobiales</taxon>
        <taxon>Methanospirillaceae</taxon>
        <taxon>Methanospirillum</taxon>
    </lineage>
</organism>
<evidence type="ECO:0000313" key="2">
    <source>
        <dbReference type="Proteomes" id="UP000245934"/>
    </source>
</evidence>
<dbReference type="Proteomes" id="UP000245934">
    <property type="component" value="Unassembled WGS sequence"/>
</dbReference>
<reference evidence="1 2" key="1">
    <citation type="submission" date="2018-05" db="EMBL/GenBank/DDBJ databases">
        <title>Draft genome of Methanospirillum stamsii Pt1.</title>
        <authorList>
            <person name="Dueholm M.S."/>
            <person name="Nielsen P.H."/>
            <person name="Bakmann L.F."/>
            <person name="Otzen D.E."/>
        </authorList>
    </citation>
    <scope>NUCLEOTIDE SEQUENCE [LARGE SCALE GENOMIC DNA]</scope>
    <source>
        <strain evidence="1 2">Pt1</strain>
    </source>
</reference>
<name>A0A2V2NC69_9EURY</name>
<keyword evidence="2" id="KW-1185">Reference proteome</keyword>
<dbReference type="EMBL" id="QGMZ01000024">
    <property type="protein sequence ID" value="PWR72903.1"/>
    <property type="molecule type" value="Genomic_DNA"/>
</dbReference>
<accession>A0A2V2NC69</accession>
<comment type="caution">
    <text evidence="1">The sequence shown here is derived from an EMBL/GenBank/DDBJ whole genome shotgun (WGS) entry which is preliminary data.</text>
</comment>
<gene>
    <name evidence="1" type="ORF">DLD82_11575</name>
</gene>
<proteinExistence type="predicted"/>
<sequence>MKIALRTMLTELKENKVSVEMLLKQLHRVSLVDFQMDQDAQVWYVGMQKKTEKVLEQTGRKNSLVRGSSMLVITLKLFSPYRSRFISQHRLLPSDQQ</sequence>